<dbReference type="RefSeq" id="WP_252916634.1">
    <property type="nucleotide sequence ID" value="NZ_JAAAML010000003.1"/>
</dbReference>
<accession>A0ABT1CUH2</accession>
<reference evidence="2 3" key="1">
    <citation type="submission" date="2020-01" db="EMBL/GenBank/DDBJ databases">
        <title>Genomes of bacteria type strains.</title>
        <authorList>
            <person name="Chen J."/>
            <person name="Zhu S."/>
            <person name="Yang J."/>
        </authorList>
    </citation>
    <scope>NUCLEOTIDE SEQUENCE [LARGE SCALE GENOMIC DNA]</scope>
    <source>
        <strain evidence="2 3">DSM 16655</strain>
    </source>
</reference>
<comment type="caution">
    <text evidence="2">The sequence shown here is derived from an EMBL/GenBank/DDBJ whole genome shotgun (WGS) entry which is preliminary data.</text>
</comment>
<feature type="domain" description="NmrA-like" evidence="1">
    <location>
        <begin position="2"/>
        <end position="286"/>
    </location>
</feature>
<dbReference type="Proteomes" id="UP001320715">
    <property type="component" value="Unassembled WGS sequence"/>
</dbReference>
<name>A0ABT1CUH2_9HYPH</name>
<dbReference type="Pfam" id="PF05368">
    <property type="entry name" value="NmrA"/>
    <property type="match status" value="1"/>
</dbReference>
<proteinExistence type="predicted"/>
<dbReference type="InterPro" id="IPR052718">
    <property type="entry name" value="NmrA-type_oxidoreductase"/>
</dbReference>
<dbReference type="SUPFAM" id="SSF51735">
    <property type="entry name" value="NAD(P)-binding Rossmann-fold domains"/>
    <property type="match status" value="1"/>
</dbReference>
<sequence length="295" mass="30413">MTGKLLVTGASGQLGAAVLHHLIDSYKVPASTIVAGSRDVAKLSDLASRGVETREVDFNDAGTLASAFAGVDRVIIISTDALDGEGTRLRQHLAAVAAAKSAGVGRIFYTSMPNPAESKVTFAPDHLKTEEAIKTSGLAYTIFRNGWYMENLFMALPAALASGQWYSSAGTGKIAHIARDDIARAIAAGVAAPASDSVTYTLTGPVAYTTDEIAAMAAKATGKPLTVVHLNDEQLAQGMAGAGVPAPFIPTFVSFDANTREGKISMVTTDAATLSGAQPMPLEAFLDASKAALLG</sequence>
<gene>
    <name evidence="2" type="ORF">GTW23_16820</name>
</gene>
<evidence type="ECO:0000259" key="1">
    <source>
        <dbReference type="Pfam" id="PF05368"/>
    </source>
</evidence>
<dbReference type="Gene3D" id="3.90.25.10">
    <property type="entry name" value="UDP-galactose 4-epimerase, domain 1"/>
    <property type="match status" value="1"/>
</dbReference>
<evidence type="ECO:0000313" key="2">
    <source>
        <dbReference type="EMBL" id="MCO6409848.1"/>
    </source>
</evidence>
<dbReference type="PANTHER" id="PTHR47129">
    <property type="entry name" value="QUINONE OXIDOREDUCTASE 2"/>
    <property type="match status" value="1"/>
</dbReference>
<dbReference type="PANTHER" id="PTHR47129:SF1">
    <property type="entry name" value="NMRA-LIKE DOMAIN-CONTAINING PROTEIN"/>
    <property type="match status" value="1"/>
</dbReference>
<dbReference type="Gene3D" id="3.40.50.720">
    <property type="entry name" value="NAD(P)-binding Rossmann-like Domain"/>
    <property type="match status" value="1"/>
</dbReference>
<dbReference type="InterPro" id="IPR008030">
    <property type="entry name" value="NmrA-like"/>
</dbReference>
<evidence type="ECO:0000313" key="3">
    <source>
        <dbReference type="Proteomes" id="UP001320715"/>
    </source>
</evidence>
<dbReference type="InterPro" id="IPR036291">
    <property type="entry name" value="NAD(P)-bd_dom_sf"/>
</dbReference>
<dbReference type="EMBL" id="JAAAML010000003">
    <property type="protein sequence ID" value="MCO6409848.1"/>
    <property type="molecule type" value="Genomic_DNA"/>
</dbReference>
<protein>
    <submittedName>
        <fullName evidence="2">NmrA family NAD(P)-binding protein</fullName>
    </submittedName>
</protein>
<keyword evidence="3" id="KW-1185">Reference proteome</keyword>
<dbReference type="CDD" id="cd05269">
    <property type="entry name" value="TMR_SDR_a"/>
    <property type="match status" value="1"/>
</dbReference>
<organism evidence="2 3">
    <name type="scientific">Hoeflea alexandrii</name>
    <dbReference type="NCBI Taxonomy" id="288436"/>
    <lineage>
        <taxon>Bacteria</taxon>
        <taxon>Pseudomonadati</taxon>
        <taxon>Pseudomonadota</taxon>
        <taxon>Alphaproteobacteria</taxon>
        <taxon>Hyphomicrobiales</taxon>
        <taxon>Rhizobiaceae</taxon>
        <taxon>Hoeflea</taxon>
    </lineage>
</organism>